<gene>
    <name evidence="3" type="ORF">ElP_50420</name>
</gene>
<dbReference type="AlphaFoldDB" id="A0A518H8C6"/>
<dbReference type="OrthoDB" id="215401at2"/>
<accession>A0A518H8C6</accession>
<feature type="domain" description="DUF5658" evidence="2">
    <location>
        <begin position="29"/>
        <end position="116"/>
    </location>
</feature>
<dbReference type="KEGG" id="tpla:ElP_50420"/>
<keyword evidence="1" id="KW-0812">Transmembrane</keyword>
<reference evidence="3 4" key="1">
    <citation type="submission" date="2019-02" db="EMBL/GenBank/DDBJ databases">
        <title>Deep-cultivation of Planctomycetes and their phenomic and genomic characterization uncovers novel biology.</title>
        <authorList>
            <person name="Wiegand S."/>
            <person name="Jogler M."/>
            <person name="Boedeker C."/>
            <person name="Pinto D."/>
            <person name="Vollmers J."/>
            <person name="Rivas-Marin E."/>
            <person name="Kohn T."/>
            <person name="Peeters S.H."/>
            <person name="Heuer A."/>
            <person name="Rast P."/>
            <person name="Oberbeckmann S."/>
            <person name="Bunk B."/>
            <person name="Jeske O."/>
            <person name="Meyerdierks A."/>
            <person name="Storesund J.E."/>
            <person name="Kallscheuer N."/>
            <person name="Luecker S."/>
            <person name="Lage O.M."/>
            <person name="Pohl T."/>
            <person name="Merkel B.J."/>
            <person name="Hornburger P."/>
            <person name="Mueller R.-W."/>
            <person name="Bruemmer F."/>
            <person name="Labrenz M."/>
            <person name="Spormann A.M."/>
            <person name="Op den Camp H."/>
            <person name="Overmann J."/>
            <person name="Amann R."/>
            <person name="Jetten M.S.M."/>
            <person name="Mascher T."/>
            <person name="Medema M.H."/>
            <person name="Devos D.P."/>
            <person name="Kaster A.-K."/>
            <person name="Ovreas L."/>
            <person name="Rohde M."/>
            <person name="Galperin M.Y."/>
            <person name="Jogler C."/>
        </authorList>
    </citation>
    <scope>NUCLEOTIDE SEQUENCE [LARGE SCALE GENOMIC DNA]</scope>
    <source>
        <strain evidence="3 4">ElP</strain>
    </source>
</reference>
<feature type="transmembrane region" description="Helical" evidence="1">
    <location>
        <begin position="26"/>
        <end position="44"/>
    </location>
</feature>
<feature type="transmembrane region" description="Helical" evidence="1">
    <location>
        <begin position="97"/>
        <end position="118"/>
    </location>
</feature>
<evidence type="ECO:0000256" key="1">
    <source>
        <dbReference type="SAM" id="Phobius"/>
    </source>
</evidence>
<evidence type="ECO:0000313" key="3">
    <source>
        <dbReference type="EMBL" id="QDV37109.1"/>
    </source>
</evidence>
<feature type="transmembrane region" description="Helical" evidence="1">
    <location>
        <begin position="64"/>
        <end position="85"/>
    </location>
</feature>
<evidence type="ECO:0000259" key="2">
    <source>
        <dbReference type="Pfam" id="PF18902"/>
    </source>
</evidence>
<dbReference type="Pfam" id="PF18902">
    <property type="entry name" value="DUF5658"/>
    <property type="match status" value="1"/>
</dbReference>
<dbReference type="EMBL" id="CP036426">
    <property type="protein sequence ID" value="QDV37109.1"/>
    <property type="molecule type" value="Genomic_DNA"/>
</dbReference>
<protein>
    <recommendedName>
        <fullName evidence="2">DUF5658 domain-containing protein</fullName>
    </recommendedName>
</protein>
<keyword evidence="1" id="KW-1133">Transmembrane helix</keyword>
<keyword evidence="4" id="KW-1185">Reference proteome</keyword>
<evidence type="ECO:0000313" key="4">
    <source>
        <dbReference type="Proteomes" id="UP000317835"/>
    </source>
</evidence>
<sequence>MNDSDGPRSGGEQPWHGRSLLLESEISWLLLVSILDILLTTALLHRGPQFVESNPIAAWFYMRFNIAGLVAYKFGLIAAVVVIAELVERIKPGRGKFVLRVGILAASGVVVYSVFLHLQQPL</sequence>
<dbReference type="Proteomes" id="UP000317835">
    <property type="component" value="Chromosome"/>
</dbReference>
<dbReference type="InterPro" id="IPR043717">
    <property type="entry name" value="DUF5658"/>
</dbReference>
<organism evidence="3 4">
    <name type="scientific">Tautonia plasticadhaerens</name>
    <dbReference type="NCBI Taxonomy" id="2527974"/>
    <lineage>
        <taxon>Bacteria</taxon>
        <taxon>Pseudomonadati</taxon>
        <taxon>Planctomycetota</taxon>
        <taxon>Planctomycetia</taxon>
        <taxon>Isosphaerales</taxon>
        <taxon>Isosphaeraceae</taxon>
        <taxon>Tautonia</taxon>
    </lineage>
</organism>
<proteinExistence type="predicted"/>
<dbReference type="RefSeq" id="WP_145274439.1">
    <property type="nucleotide sequence ID" value="NZ_CP036426.1"/>
</dbReference>
<name>A0A518H8C6_9BACT</name>
<keyword evidence="1" id="KW-0472">Membrane</keyword>